<evidence type="ECO:0008006" key="3">
    <source>
        <dbReference type="Google" id="ProtNLM"/>
    </source>
</evidence>
<accession>A0A518J126</accession>
<name>A0A518J126_9BACT</name>
<dbReference type="Proteomes" id="UP000316770">
    <property type="component" value="Chromosome"/>
</dbReference>
<sequence>MHGETVSAAFFAPWEPDVEPYIRIATGDYSELCKAHSRDDALAAYLHSLAHELVHYWQWIETGLITERGVLVRASNIVDRYATTTDHP</sequence>
<evidence type="ECO:0000313" key="2">
    <source>
        <dbReference type="Proteomes" id="UP000316770"/>
    </source>
</evidence>
<protein>
    <recommendedName>
        <fullName evidence="3">Tox-MPTase3 domain-containing protein</fullName>
    </recommendedName>
</protein>
<organism evidence="1 2">
    <name type="scientific">Rosistilla oblonga</name>
    <dbReference type="NCBI Taxonomy" id="2527990"/>
    <lineage>
        <taxon>Bacteria</taxon>
        <taxon>Pseudomonadati</taxon>
        <taxon>Planctomycetota</taxon>
        <taxon>Planctomycetia</taxon>
        <taxon>Pirellulales</taxon>
        <taxon>Pirellulaceae</taxon>
        <taxon>Rosistilla</taxon>
    </lineage>
</organism>
<evidence type="ECO:0000313" key="1">
    <source>
        <dbReference type="EMBL" id="QDV59032.1"/>
    </source>
</evidence>
<reference evidence="1 2" key="1">
    <citation type="submission" date="2019-02" db="EMBL/GenBank/DDBJ databases">
        <title>Deep-cultivation of Planctomycetes and their phenomic and genomic characterization uncovers novel biology.</title>
        <authorList>
            <person name="Wiegand S."/>
            <person name="Jogler M."/>
            <person name="Boedeker C."/>
            <person name="Pinto D."/>
            <person name="Vollmers J."/>
            <person name="Rivas-Marin E."/>
            <person name="Kohn T."/>
            <person name="Peeters S.H."/>
            <person name="Heuer A."/>
            <person name="Rast P."/>
            <person name="Oberbeckmann S."/>
            <person name="Bunk B."/>
            <person name="Jeske O."/>
            <person name="Meyerdierks A."/>
            <person name="Storesund J.E."/>
            <person name="Kallscheuer N."/>
            <person name="Luecker S."/>
            <person name="Lage O.M."/>
            <person name="Pohl T."/>
            <person name="Merkel B.J."/>
            <person name="Hornburger P."/>
            <person name="Mueller R.-W."/>
            <person name="Bruemmer F."/>
            <person name="Labrenz M."/>
            <person name="Spormann A.M."/>
            <person name="Op den Camp H."/>
            <person name="Overmann J."/>
            <person name="Amann R."/>
            <person name="Jetten M.S.M."/>
            <person name="Mascher T."/>
            <person name="Medema M.H."/>
            <person name="Devos D.P."/>
            <person name="Kaster A.-K."/>
            <person name="Ovreas L."/>
            <person name="Rohde M."/>
            <person name="Galperin M.Y."/>
            <person name="Jogler C."/>
        </authorList>
    </citation>
    <scope>NUCLEOTIDE SEQUENCE [LARGE SCALE GENOMIC DNA]</scope>
    <source>
        <strain evidence="1 2">Mal33</strain>
    </source>
</reference>
<proteinExistence type="predicted"/>
<dbReference type="AlphaFoldDB" id="A0A518J126"/>
<keyword evidence="2" id="KW-1185">Reference proteome</keyword>
<dbReference type="EMBL" id="CP036318">
    <property type="protein sequence ID" value="QDV59032.1"/>
    <property type="molecule type" value="Genomic_DNA"/>
</dbReference>
<dbReference type="RefSeq" id="WP_145290053.1">
    <property type="nucleotide sequence ID" value="NZ_CP036318.1"/>
</dbReference>
<gene>
    <name evidence="1" type="ORF">Mal33_50570</name>
</gene>